<dbReference type="GO" id="GO:0016740">
    <property type="term" value="F:transferase activity"/>
    <property type="evidence" value="ECO:0007669"/>
    <property type="project" value="UniProtKB-KW"/>
</dbReference>
<dbReference type="Proteomes" id="UP000642809">
    <property type="component" value="Unassembled WGS sequence"/>
</dbReference>
<comment type="caution">
    <text evidence="2">The sequence shown here is derived from an EMBL/GenBank/DDBJ whole genome shotgun (WGS) entry which is preliminary data.</text>
</comment>
<dbReference type="CDD" id="cd00761">
    <property type="entry name" value="Glyco_tranf_GTA_type"/>
    <property type="match status" value="1"/>
</dbReference>
<keyword evidence="3" id="KW-1185">Reference proteome</keyword>
<reference evidence="2" key="1">
    <citation type="journal article" date="2014" name="Int. J. Syst. Evol. Microbiol.">
        <title>Complete genome sequence of Corynebacterium casei LMG S-19264T (=DSM 44701T), isolated from a smear-ripened cheese.</title>
        <authorList>
            <consortium name="US DOE Joint Genome Institute (JGI-PGF)"/>
            <person name="Walter F."/>
            <person name="Albersmeier A."/>
            <person name="Kalinowski J."/>
            <person name="Ruckert C."/>
        </authorList>
    </citation>
    <scope>NUCLEOTIDE SEQUENCE</scope>
    <source>
        <strain evidence="2">KCTC 23224</strain>
    </source>
</reference>
<dbReference type="InterPro" id="IPR029044">
    <property type="entry name" value="Nucleotide-diphossugar_trans"/>
</dbReference>
<dbReference type="InterPro" id="IPR001173">
    <property type="entry name" value="Glyco_trans_2-like"/>
</dbReference>
<gene>
    <name evidence="2" type="ORF">GCM10008106_00550</name>
</gene>
<accession>A0A8J3CV42</accession>
<evidence type="ECO:0000313" key="2">
    <source>
        <dbReference type="EMBL" id="GHB23833.1"/>
    </source>
</evidence>
<dbReference type="RefSeq" id="WP_189578259.1">
    <property type="nucleotide sequence ID" value="NZ_BMYF01000001.1"/>
</dbReference>
<keyword evidence="2" id="KW-0808">Transferase</keyword>
<evidence type="ECO:0000259" key="1">
    <source>
        <dbReference type="Pfam" id="PF00535"/>
    </source>
</evidence>
<dbReference type="Pfam" id="PF00535">
    <property type="entry name" value="Glycos_transf_2"/>
    <property type="match status" value="1"/>
</dbReference>
<evidence type="ECO:0000313" key="3">
    <source>
        <dbReference type="Proteomes" id="UP000642809"/>
    </source>
</evidence>
<dbReference type="SUPFAM" id="SSF53448">
    <property type="entry name" value="Nucleotide-diphospho-sugar transferases"/>
    <property type="match status" value="1"/>
</dbReference>
<organism evidence="2 3">
    <name type="scientific">Mongoliitalea lutea</name>
    <dbReference type="NCBI Taxonomy" id="849756"/>
    <lineage>
        <taxon>Bacteria</taxon>
        <taxon>Pseudomonadati</taxon>
        <taxon>Bacteroidota</taxon>
        <taxon>Cytophagia</taxon>
        <taxon>Cytophagales</taxon>
        <taxon>Cyclobacteriaceae</taxon>
        <taxon>Mongoliitalea</taxon>
    </lineage>
</organism>
<dbReference type="PANTHER" id="PTHR43685">
    <property type="entry name" value="GLYCOSYLTRANSFERASE"/>
    <property type="match status" value="1"/>
</dbReference>
<dbReference type="EMBL" id="BMYF01000001">
    <property type="protein sequence ID" value="GHB23833.1"/>
    <property type="molecule type" value="Genomic_DNA"/>
</dbReference>
<protein>
    <submittedName>
        <fullName evidence="2">Glycosyl transferase</fullName>
    </submittedName>
</protein>
<sequence>MISVIIPSYNSRKYLLEAIDSVLKINDFELEVIVVNDGSIFELTLDLYKKISDPRVTIIHQSNMGLASARNNGVSLSKGEYILFLDDDNLIRRNYFEYSINAFEMDQKIGIVYGLPHFFGATSDTPRFKTIPYSFDALLAGNYIDACVFIRRSAFEEVGGFHVHPDLAGWEDADLWLRLSQTQWKFHFLNQVVFDYRVREDSMMGVVDQERRERMLQYFGAKYGYLYHKKYRQYFRVLDNIQKNPFSYFLRILYYKYILRKPFIK</sequence>
<dbReference type="PANTHER" id="PTHR43685:SF2">
    <property type="entry name" value="GLYCOSYLTRANSFERASE 2-LIKE DOMAIN-CONTAINING PROTEIN"/>
    <property type="match status" value="1"/>
</dbReference>
<reference evidence="2" key="2">
    <citation type="submission" date="2020-09" db="EMBL/GenBank/DDBJ databases">
        <authorList>
            <person name="Sun Q."/>
            <person name="Kim S."/>
        </authorList>
    </citation>
    <scope>NUCLEOTIDE SEQUENCE</scope>
    <source>
        <strain evidence="2">KCTC 23224</strain>
    </source>
</reference>
<name>A0A8J3CV42_9BACT</name>
<dbReference type="AlphaFoldDB" id="A0A8J3CV42"/>
<feature type="domain" description="Glycosyltransferase 2-like" evidence="1">
    <location>
        <begin position="3"/>
        <end position="158"/>
    </location>
</feature>
<dbReference type="Gene3D" id="3.90.550.10">
    <property type="entry name" value="Spore Coat Polysaccharide Biosynthesis Protein SpsA, Chain A"/>
    <property type="match status" value="1"/>
</dbReference>
<dbReference type="InterPro" id="IPR050834">
    <property type="entry name" value="Glycosyltransf_2"/>
</dbReference>
<proteinExistence type="predicted"/>